<keyword evidence="13" id="KW-1185">Reference proteome</keyword>
<dbReference type="GO" id="GO:0000981">
    <property type="term" value="F:DNA-binding transcription factor activity, RNA polymerase II-specific"/>
    <property type="evidence" value="ECO:0007669"/>
    <property type="project" value="TreeGrafter"/>
</dbReference>
<comment type="similarity">
    <text evidence="2">Belongs to the NFX1 family.</text>
</comment>
<evidence type="ECO:0000256" key="6">
    <source>
        <dbReference type="ARBA" id="ARBA00022833"/>
    </source>
</evidence>
<evidence type="ECO:0000256" key="7">
    <source>
        <dbReference type="ARBA" id="ARBA00023015"/>
    </source>
</evidence>
<evidence type="ECO:0000259" key="11">
    <source>
        <dbReference type="PROSITE" id="PS51061"/>
    </source>
</evidence>
<dbReference type="OrthoDB" id="6512771at2759"/>
<evidence type="ECO:0000256" key="10">
    <source>
        <dbReference type="SAM" id="MobiDB-lite"/>
    </source>
</evidence>
<comment type="caution">
    <text evidence="12">The sequence shown here is derived from an EMBL/GenBank/DDBJ whole genome shotgun (WGS) entry which is preliminary data.</text>
</comment>
<evidence type="ECO:0000256" key="2">
    <source>
        <dbReference type="ARBA" id="ARBA00007269"/>
    </source>
</evidence>
<dbReference type="RefSeq" id="XP_043009929.1">
    <property type="nucleotide sequence ID" value="XM_043151849.1"/>
</dbReference>
<dbReference type="InterPro" id="IPR036867">
    <property type="entry name" value="R3H_dom_sf"/>
</dbReference>
<keyword evidence="8" id="KW-0804">Transcription</keyword>
<dbReference type="InterPro" id="IPR001374">
    <property type="entry name" value="R3H_dom"/>
</dbReference>
<evidence type="ECO:0000313" key="12">
    <source>
        <dbReference type="EMBL" id="KAG7093459.1"/>
    </source>
</evidence>
<feature type="domain" description="R3H" evidence="11">
    <location>
        <begin position="861"/>
        <end position="923"/>
    </location>
</feature>
<feature type="compositionally biased region" description="Basic residues" evidence="10">
    <location>
        <begin position="55"/>
        <end position="66"/>
    </location>
</feature>
<comment type="subcellular location">
    <subcellularLocation>
        <location evidence="1">Nucleus</location>
    </subcellularLocation>
</comment>
<dbReference type="Proteomes" id="UP001049176">
    <property type="component" value="Chromosome 4"/>
</dbReference>
<keyword evidence="3" id="KW-0479">Metal-binding</keyword>
<keyword evidence="5" id="KW-0863">Zinc-finger</keyword>
<evidence type="ECO:0000256" key="3">
    <source>
        <dbReference type="ARBA" id="ARBA00022723"/>
    </source>
</evidence>
<dbReference type="GO" id="GO:0008270">
    <property type="term" value="F:zinc ion binding"/>
    <property type="evidence" value="ECO:0007669"/>
    <property type="project" value="UniProtKB-KW"/>
</dbReference>
<dbReference type="GO" id="GO:0000122">
    <property type="term" value="P:negative regulation of transcription by RNA polymerase II"/>
    <property type="evidence" value="ECO:0007669"/>
    <property type="project" value="TreeGrafter"/>
</dbReference>
<feature type="compositionally biased region" description="Basic and acidic residues" evidence="10">
    <location>
        <begin position="75"/>
        <end position="104"/>
    </location>
</feature>
<dbReference type="GeneID" id="66076211"/>
<keyword evidence="9" id="KW-0539">Nucleus</keyword>
<dbReference type="CDD" id="cd02325">
    <property type="entry name" value="R3H"/>
    <property type="match status" value="1"/>
</dbReference>
<feature type="compositionally biased region" description="Low complexity" evidence="10">
    <location>
        <begin position="971"/>
        <end position="983"/>
    </location>
</feature>
<feature type="compositionally biased region" description="Polar residues" evidence="10">
    <location>
        <begin position="984"/>
        <end position="1000"/>
    </location>
</feature>
<keyword evidence="6" id="KW-0862">Zinc</keyword>
<proteinExistence type="inferred from homology"/>
<evidence type="ECO:0000256" key="9">
    <source>
        <dbReference type="ARBA" id="ARBA00023242"/>
    </source>
</evidence>
<evidence type="ECO:0000256" key="5">
    <source>
        <dbReference type="ARBA" id="ARBA00022771"/>
    </source>
</evidence>
<dbReference type="GO" id="GO:0000977">
    <property type="term" value="F:RNA polymerase II transcription regulatory region sequence-specific DNA binding"/>
    <property type="evidence" value="ECO:0007669"/>
    <property type="project" value="TreeGrafter"/>
</dbReference>
<feature type="compositionally biased region" description="Polar residues" evidence="10">
    <location>
        <begin position="1"/>
        <end position="11"/>
    </location>
</feature>
<dbReference type="AlphaFoldDB" id="A0A9P7S103"/>
<dbReference type="SMART" id="SM00438">
    <property type="entry name" value="ZnF_NFX"/>
    <property type="match status" value="8"/>
</dbReference>
<sequence>MDISGSNNSILNPVAEPTRNPRQPRQPNRHKPRPSTGDATAGVSSTPDNHAGKPAPRRWPPRRHNKRPDGSGPDTSRKGENDLGKGRGPSESRFQVSEEKDQAAVKRPPGQGRRKGQFGGELTTPNDTTPTATSSSKPRRERYRRDPDPKEDDLTSNLIRALRNPPYADCPICFSSIHPPQPTWSCSPLTPIIAEEKAERKDVEDSEPQYCWTTFHLKCIRSWSEKSYNDVKAAWRARGEEDRGGEWRCPGCQGRRNTLTNGYWCFCGSTPQPNNRLATPHSCGNPCSRPRHSCSHPCSLLCHPGPCPPCKVTLETVCGCIRQQVLVVKCGENKDQHGRTKETSVSCGGTCLKTLNCGKHQCQQKCHLGECLPCGEEEVITCWCGKQSREGKCGEGDIWQGEAVDEDTNSKSARGFDCGNLCGKLYDCGIHACDKVCHPSSGQYNHCPLSPDRVQTCPCGKKPIAGRVKCTDPIPTCGEPCQKPHVKEGVPQCEHPCQSLCHAGPCPPCTVAIIRPCRCGSTTKTVKCGDLWATDRQDTEKGKEKEVLCDKPCSLLRACGRHRCNRVCCPMASFTAPKSKGKKKASVAEEVLDDALRTLHECDLVCGKTLTCGNHKCEERDHRGPCKPCLRSSFEELICTCGKTVLEPPVPCGTRVQCSFPCSQPPPPCGHQKAPHTCHPEDIPCPPCPFLTTKRCACGKKEIGNVKCSLGREKVGCGTSCGKLLGCGFHRCDRLCHAGDCGSCASMCGKSRKLCLPEQHPCTLLCHAPASCPEEEPCQSLVDVTCPCGRIRQPVHCGKSTLSPNGSSRLRQPLKCTTECGVAQRNARLADALGIKTEGRGVSSNATTYNEELVSFAKANTRFLLVVESAFTEFINSAKRTQVLPHMPPERRKFVNDLAQVYRLDTQMVDQEPHRSVQIIRRIDTRIPQPLLSAHIASSAPSGASLGKLGDLRAGTVTSLRKPSSSGGGNSSVTPTSSSTTKGWTSVVSRSAQAPTTSNAGVVRSMPTPPAVFGGPVRITQLASRAATPPAGTSQTQTQRSVGSVNVLVPVQPTAVDTGPVPDSWEDDA</sequence>
<feature type="compositionally biased region" description="Low complexity" evidence="10">
    <location>
        <begin position="123"/>
        <end position="136"/>
    </location>
</feature>
<feature type="region of interest" description="Disordered" evidence="10">
    <location>
        <begin position="1"/>
        <end position="156"/>
    </location>
</feature>
<dbReference type="InterPro" id="IPR000967">
    <property type="entry name" value="Znf_NFX1"/>
</dbReference>
<evidence type="ECO:0000256" key="8">
    <source>
        <dbReference type="ARBA" id="ARBA00023163"/>
    </source>
</evidence>
<keyword evidence="4" id="KW-0677">Repeat</keyword>
<dbReference type="PROSITE" id="PS51061">
    <property type="entry name" value="R3H"/>
    <property type="match status" value="1"/>
</dbReference>
<name>A0A9P7S103_9AGAR</name>
<dbReference type="EMBL" id="CM032184">
    <property type="protein sequence ID" value="KAG7093459.1"/>
    <property type="molecule type" value="Genomic_DNA"/>
</dbReference>
<dbReference type="GO" id="GO:0005634">
    <property type="term" value="C:nucleus"/>
    <property type="evidence" value="ECO:0007669"/>
    <property type="project" value="UniProtKB-SubCell"/>
</dbReference>
<dbReference type="KEGG" id="more:E1B28_007135"/>
<dbReference type="Pfam" id="PF01424">
    <property type="entry name" value="R3H"/>
    <property type="match status" value="1"/>
</dbReference>
<feature type="region of interest" description="Disordered" evidence="10">
    <location>
        <begin position="958"/>
        <end position="1045"/>
    </location>
</feature>
<dbReference type="CDD" id="cd06008">
    <property type="entry name" value="NF-X1-zinc-finger"/>
    <property type="match status" value="5"/>
</dbReference>
<accession>A0A9P7S103</accession>
<evidence type="ECO:0000256" key="4">
    <source>
        <dbReference type="ARBA" id="ARBA00022737"/>
    </source>
</evidence>
<dbReference type="Gene3D" id="3.30.1370.50">
    <property type="entry name" value="R3H-like domain"/>
    <property type="match status" value="1"/>
</dbReference>
<gene>
    <name evidence="12" type="ORF">E1B28_007135</name>
</gene>
<dbReference type="InterPro" id="IPR034078">
    <property type="entry name" value="NFX1_fam"/>
</dbReference>
<feature type="compositionally biased region" description="Polar residues" evidence="10">
    <location>
        <begin position="1031"/>
        <end position="1044"/>
    </location>
</feature>
<dbReference type="SUPFAM" id="SSF82708">
    <property type="entry name" value="R3H domain"/>
    <property type="match status" value="1"/>
</dbReference>
<reference evidence="12" key="1">
    <citation type="journal article" date="2021" name="Genome Biol. Evol.">
        <title>The assembled and annotated genome of the fairy-ring fungus Marasmius oreades.</title>
        <authorList>
            <person name="Hiltunen M."/>
            <person name="Ament-Velasquez S.L."/>
            <person name="Johannesson H."/>
        </authorList>
    </citation>
    <scope>NUCLEOTIDE SEQUENCE</scope>
    <source>
        <strain evidence="12">03SP1</strain>
    </source>
</reference>
<dbReference type="PANTHER" id="PTHR12360:SF12">
    <property type="entry name" value="TRANSCRIPTIONAL REPRESSOR NF-X1"/>
    <property type="match status" value="1"/>
</dbReference>
<protein>
    <recommendedName>
        <fullName evidence="11">R3H domain-containing protein</fullName>
    </recommendedName>
</protein>
<evidence type="ECO:0000256" key="1">
    <source>
        <dbReference type="ARBA" id="ARBA00004123"/>
    </source>
</evidence>
<dbReference type="PANTHER" id="PTHR12360">
    <property type="entry name" value="NUCLEAR TRANSCRIPTION FACTOR, X-BOX BINDING 1 NFX1"/>
    <property type="match status" value="1"/>
</dbReference>
<dbReference type="Pfam" id="PF01422">
    <property type="entry name" value="zf-NF-X1"/>
    <property type="match status" value="7"/>
</dbReference>
<organism evidence="12 13">
    <name type="scientific">Marasmius oreades</name>
    <name type="common">fairy-ring Marasmius</name>
    <dbReference type="NCBI Taxonomy" id="181124"/>
    <lineage>
        <taxon>Eukaryota</taxon>
        <taxon>Fungi</taxon>
        <taxon>Dikarya</taxon>
        <taxon>Basidiomycota</taxon>
        <taxon>Agaricomycotina</taxon>
        <taxon>Agaricomycetes</taxon>
        <taxon>Agaricomycetidae</taxon>
        <taxon>Agaricales</taxon>
        <taxon>Marasmiineae</taxon>
        <taxon>Marasmiaceae</taxon>
        <taxon>Marasmius</taxon>
    </lineage>
</organism>
<evidence type="ECO:0000313" key="13">
    <source>
        <dbReference type="Proteomes" id="UP001049176"/>
    </source>
</evidence>
<keyword evidence="7" id="KW-0805">Transcription regulation</keyword>
<dbReference type="SMART" id="SM00393">
    <property type="entry name" value="R3H"/>
    <property type="match status" value="1"/>
</dbReference>